<dbReference type="GeneTree" id="ENSGT00390000000062"/>
<dbReference type="PANTHER" id="PTHR19368:SF15">
    <property type="entry name" value="XLR_SYCP3_FAM9 DOMAIN-CONTAINING PROTEIN"/>
    <property type="match status" value="1"/>
</dbReference>
<comment type="similarity">
    <text evidence="1">Belongs to the XLR/SYCP3 family.</text>
</comment>
<evidence type="ECO:0000256" key="2">
    <source>
        <dbReference type="SAM" id="MobiDB-lite"/>
    </source>
</evidence>
<dbReference type="Proteomes" id="UP000694385">
    <property type="component" value="Unassembled WGS sequence"/>
</dbReference>
<name>A0A8C5KT88_JACJA</name>
<dbReference type="PANTHER" id="PTHR19368">
    <property type="entry name" value="XLR/SCP3/FAM9"/>
    <property type="match status" value="1"/>
</dbReference>
<evidence type="ECO:0000259" key="3">
    <source>
        <dbReference type="Pfam" id="PF04803"/>
    </source>
</evidence>
<dbReference type="Ensembl" id="ENSJJAT00000022016.1">
    <property type="protein sequence ID" value="ENSJJAP00000015511.1"/>
    <property type="gene ID" value="ENSJJAG00000017653.1"/>
</dbReference>
<organism evidence="4 5">
    <name type="scientific">Jaculus jaculus</name>
    <name type="common">Lesser Egyptian jerboa</name>
    <dbReference type="NCBI Taxonomy" id="51337"/>
    <lineage>
        <taxon>Eukaryota</taxon>
        <taxon>Metazoa</taxon>
        <taxon>Chordata</taxon>
        <taxon>Craniata</taxon>
        <taxon>Vertebrata</taxon>
        <taxon>Euteleostomi</taxon>
        <taxon>Mammalia</taxon>
        <taxon>Eutheria</taxon>
        <taxon>Euarchontoglires</taxon>
        <taxon>Glires</taxon>
        <taxon>Rodentia</taxon>
        <taxon>Myomorpha</taxon>
        <taxon>Dipodoidea</taxon>
        <taxon>Dipodidae</taxon>
        <taxon>Dipodinae</taxon>
        <taxon>Jaculus</taxon>
    </lineage>
</organism>
<sequence>CRPGCLGSWSSPVSPTRHINMEHSRRRHFEKCGKPPLENKPKKAYNFEKENKKLSSSEEDMAKENNPGIDKRGKKRPSKEIVADVKKTLLAKRKRVQIYTKASFKASSQKFEQAWKTQQEHKLNSEYSQQFKDMLKIWDSEAQKYEEEEETVMVDFIHQLQKNIQQYASVQNQRFKRVKLLHDQFIKSLKNIKRTKTLFACTQNELRKEMAMLQKKLMMETQQQEVENVRKSLQSMLF</sequence>
<dbReference type="GO" id="GO:0007286">
    <property type="term" value="P:spermatid development"/>
    <property type="evidence" value="ECO:0007669"/>
    <property type="project" value="TreeGrafter"/>
</dbReference>
<dbReference type="GO" id="GO:0000795">
    <property type="term" value="C:synaptonemal complex"/>
    <property type="evidence" value="ECO:0007669"/>
    <property type="project" value="TreeGrafter"/>
</dbReference>
<evidence type="ECO:0000256" key="1">
    <source>
        <dbReference type="ARBA" id="ARBA00010283"/>
    </source>
</evidence>
<dbReference type="InterPro" id="IPR051443">
    <property type="entry name" value="XLR/SYCP3"/>
</dbReference>
<evidence type="ECO:0000313" key="5">
    <source>
        <dbReference type="Proteomes" id="UP000694385"/>
    </source>
</evidence>
<dbReference type="GO" id="GO:0051321">
    <property type="term" value="P:meiotic cell cycle"/>
    <property type="evidence" value="ECO:0007669"/>
    <property type="project" value="TreeGrafter"/>
</dbReference>
<keyword evidence="5" id="KW-1185">Reference proteome</keyword>
<proteinExistence type="inferred from homology"/>
<feature type="domain" description="XLR/SYCP3/FAM9" evidence="3">
    <location>
        <begin position="87"/>
        <end position="216"/>
    </location>
</feature>
<reference evidence="4" key="1">
    <citation type="submission" date="2025-08" db="UniProtKB">
        <authorList>
            <consortium name="Ensembl"/>
        </authorList>
    </citation>
    <scope>IDENTIFICATION</scope>
</reference>
<dbReference type="AlphaFoldDB" id="A0A8C5KT88"/>
<reference evidence="4" key="2">
    <citation type="submission" date="2025-09" db="UniProtKB">
        <authorList>
            <consortium name="Ensembl"/>
        </authorList>
    </citation>
    <scope>IDENTIFICATION</scope>
</reference>
<feature type="compositionally biased region" description="Basic and acidic residues" evidence="2">
    <location>
        <begin position="30"/>
        <end position="63"/>
    </location>
</feature>
<feature type="region of interest" description="Disordered" evidence="2">
    <location>
        <begin position="1"/>
        <end position="80"/>
    </location>
</feature>
<dbReference type="Pfam" id="PF04803">
    <property type="entry name" value="Cor1"/>
    <property type="match status" value="1"/>
</dbReference>
<evidence type="ECO:0000313" key="4">
    <source>
        <dbReference type="Ensembl" id="ENSJJAP00000015511.1"/>
    </source>
</evidence>
<protein>
    <submittedName>
        <fullName evidence="4">Synaptonemal complex protein 3</fullName>
    </submittedName>
</protein>
<dbReference type="InterPro" id="IPR006888">
    <property type="entry name" value="XLR/SYCP3/FAM9_dom"/>
</dbReference>
<accession>A0A8C5KT88</accession>
<dbReference type="OMA" id="KLNMFRQ"/>